<dbReference type="PROSITE" id="PS50006">
    <property type="entry name" value="FHA_DOMAIN"/>
    <property type="match status" value="1"/>
</dbReference>
<evidence type="ECO:0000256" key="1">
    <source>
        <dbReference type="SAM" id="MobiDB-lite"/>
    </source>
</evidence>
<feature type="compositionally biased region" description="Low complexity" evidence="1">
    <location>
        <begin position="102"/>
        <end position="117"/>
    </location>
</feature>
<keyword evidence="2" id="KW-0812">Transmembrane</keyword>
<reference evidence="4 5" key="1">
    <citation type="submission" date="2020-08" db="EMBL/GenBank/DDBJ databases">
        <title>Genomic Encyclopedia of Type Strains, Phase III (KMG-III): the genomes of soil and plant-associated and newly described type strains.</title>
        <authorList>
            <person name="Whitman W."/>
        </authorList>
    </citation>
    <scope>NUCLEOTIDE SEQUENCE [LARGE SCALE GENOMIC DNA]</scope>
    <source>
        <strain evidence="4 5">CECT 8075</strain>
    </source>
</reference>
<dbReference type="InterPro" id="IPR008984">
    <property type="entry name" value="SMAD_FHA_dom_sf"/>
</dbReference>
<organism evidence="4 5">
    <name type="scientific">Aporhodopirellula rubra</name>
    <dbReference type="NCBI Taxonomy" id="980271"/>
    <lineage>
        <taxon>Bacteria</taxon>
        <taxon>Pseudomonadati</taxon>
        <taxon>Planctomycetota</taxon>
        <taxon>Planctomycetia</taxon>
        <taxon>Pirellulales</taxon>
        <taxon>Pirellulaceae</taxon>
        <taxon>Aporhodopirellula</taxon>
    </lineage>
</organism>
<dbReference type="Proteomes" id="UP000536179">
    <property type="component" value="Unassembled WGS sequence"/>
</dbReference>
<dbReference type="InterPro" id="IPR000253">
    <property type="entry name" value="FHA_dom"/>
</dbReference>
<feature type="region of interest" description="Disordered" evidence="1">
    <location>
        <begin position="249"/>
        <end position="285"/>
    </location>
</feature>
<dbReference type="SUPFAM" id="SSF49879">
    <property type="entry name" value="SMAD/FHA domain"/>
    <property type="match status" value="1"/>
</dbReference>
<dbReference type="EMBL" id="JACHXU010000020">
    <property type="protein sequence ID" value="MBB3209021.1"/>
    <property type="molecule type" value="Genomic_DNA"/>
</dbReference>
<feature type="compositionally biased region" description="Polar residues" evidence="1">
    <location>
        <begin position="134"/>
        <end position="143"/>
    </location>
</feature>
<feature type="compositionally biased region" description="Basic and acidic residues" evidence="1">
    <location>
        <begin position="118"/>
        <end position="133"/>
    </location>
</feature>
<keyword evidence="2" id="KW-0472">Membrane</keyword>
<comment type="caution">
    <text evidence="4">The sequence shown here is derived from an EMBL/GenBank/DDBJ whole genome shotgun (WGS) entry which is preliminary data.</text>
</comment>
<evidence type="ECO:0000313" key="4">
    <source>
        <dbReference type="EMBL" id="MBB3209021.1"/>
    </source>
</evidence>
<evidence type="ECO:0000256" key="2">
    <source>
        <dbReference type="SAM" id="Phobius"/>
    </source>
</evidence>
<sequence>MSRVHCLLYFGVDRPLPLDDPSGEMLSLAQDTEETNGQFYVIDLNSTSGTKIDGEKIEPRKWVEVGSGAELRCGKMAWRVVVEPCEKAIAAVNPGASNSPGSQAPNSSHPVSSSPDSQPEHSPPKPPESKPARSTDSSPTPSVASRVAADESEQMLSGSAWQGADVAAFLAAHDDADREVRYENIRAKSKMKADESGVLEGEESLDEGSQFLDSAVSGLNLATTETVTDPPIADAPTLAETPVNKILSPAERKAEAARAKRDAKKQKGNDQRAARRAESAKRTAALGGENPMLEKMKLVMAVALTVAVLAFGVYQFIQFRSGPPARVVDGID</sequence>
<feature type="compositionally biased region" description="Basic and acidic residues" evidence="1">
    <location>
        <begin position="250"/>
        <end position="281"/>
    </location>
</feature>
<feature type="domain" description="FHA" evidence="3">
    <location>
        <begin position="1"/>
        <end position="57"/>
    </location>
</feature>
<name>A0A7W5E2H8_9BACT</name>
<evidence type="ECO:0000259" key="3">
    <source>
        <dbReference type="PROSITE" id="PS50006"/>
    </source>
</evidence>
<dbReference type="AlphaFoldDB" id="A0A7W5E2H8"/>
<evidence type="ECO:0000313" key="5">
    <source>
        <dbReference type="Proteomes" id="UP000536179"/>
    </source>
</evidence>
<feature type="transmembrane region" description="Helical" evidence="2">
    <location>
        <begin position="298"/>
        <end position="317"/>
    </location>
</feature>
<feature type="region of interest" description="Disordered" evidence="1">
    <location>
        <begin position="93"/>
        <end position="156"/>
    </location>
</feature>
<protein>
    <recommendedName>
        <fullName evidence="3">FHA domain-containing protein</fullName>
    </recommendedName>
</protein>
<dbReference type="Gene3D" id="2.60.200.20">
    <property type="match status" value="1"/>
</dbReference>
<keyword evidence="5" id="KW-1185">Reference proteome</keyword>
<keyword evidence="2" id="KW-1133">Transmembrane helix</keyword>
<proteinExistence type="predicted"/>
<gene>
    <name evidence="4" type="ORF">FHS27_004857</name>
</gene>
<dbReference type="Pfam" id="PF00498">
    <property type="entry name" value="FHA"/>
    <property type="match status" value="1"/>
</dbReference>
<accession>A0A7W5E2H8</accession>
<dbReference type="CDD" id="cd00060">
    <property type="entry name" value="FHA"/>
    <property type="match status" value="1"/>
</dbReference>